<dbReference type="eggNOG" id="COG0457">
    <property type="taxonomic scope" value="Bacteria"/>
</dbReference>
<dbReference type="RefSeq" id="WP_008983560.1">
    <property type="nucleotide sequence ID" value="NZ_AKKU01000007.1"/>
</dbReference>
<dbReference type="SUPFAM" id="SSF48452">
    <property type="entry name" value="TPR-like"/>
    <property type="match status" value="1"/>
</dbReference>
<dbReference type="PATRIC" id="fig|1195246.3.peg.606"/>
<protein>
    <recommendedName>
        <fullName evidence="5">TPR repeat-containing protein</fullName>
    </recommendedName>
</protein>
<sequence>MKALLLSLLLTIPLSAPASSDYTSLFAKARYTELLQQLEQDPVAQQDPELMLLRARALIQQQFREEANTLLNELIQQFPEHSALLTQAALNKIALANSGNIFNARKRATDGLDLLQKAISLDPKNYLAQQALINFYQVAPATAGGSKALAAELTEQLFALDPVQGTLARASNAVAEGRLSDALALLDAQLVQTPDNTELLLRKAAILTQQSAFLVAQQTYLQLQPLLTDEISRHNVNFQLGRLAVFTEHYQAEGIQALEAYLAFYDGSQQLRLPRAKLRLAQLYLRQGDKVRANALYQQIARMVIEEPDFIEARAQLAAQLSQ</sequence>
<keyword evidence="1" id="KW-0802">TPR repeat</keyword>
<keyword evidence="2" id="KW-0732">Signal</keyword>
<dbReference type="Pfam" id="PF13174">
    <property type="entry name" value="TPR_6"/>
    <property type="match status" value="2"/>
</dbReference>
<reference evidence="3 4" key="1">
    <citation type="journal article" date="2012" name="J. Bacteriol.">
        <title>Genome Sequence of Pectin-Degrading Alishewanella agri, Isolated from Landfill Soil.</title>
        <authorList>
            <person name="Kim J."/>
            <person name="Jung J."/>
            <person name="Sung J.S."/>
            <person name="Chun J."/>
            <person name="Park W."/>
        </authorList>
    </citation>
    <scope>NUCLEOTIDE SEQUENCE [LARGE SCALE GENOMIC DNA]</scope>
    <source>
        <strain evidence="3 4">BL06</strain>
    </source>
</reference>
<evidence type="ECO:0008006" key="5">
    <source>
        <dbReference type="Google" id="ProtNLM"/>
    </source>
</evidence>
<evidence type="ECO:0000313" key="4">
    <source>
        <dbReference type="Proteomes" id="UP000035062"/>
    </source>
</evidence>
<feature type="signal peptide" evidence="2">
    <location>
        <begin position="1"/>
        <end position="18"/>
    </location>
</feature>
<gene>
    <name evidence="3" type="ORF">AGRI_03119</name>
</gene>
<dbReference type="PROSITE" id="PS50005">
    <property type="entry name" value="TPR"/>
    <property type="match status" value="1"/>
</dbReference>
<dbReference type="AlphaFoldDB" id="I9P4W2"/>
<feature type="repeat" description="TPR" evidence="1">
    <location>
        <begin position="92"/>
        <end position="125"/>
    </location>
</feature>
<evidence type="ECO:0000313" key="3">
    <source>
        <dbReference type="EMBL" id="EIW90027.1"/>
    </source>
</evidence>
<evidence type="ECO:0000256" key="1">
    <source>
        <dbReference type="PROSITE-ProRule" id="PRU00339"/>
    </source>
</evidence>
<dbReference type="STRING" id="1195246.AGRI_03119"/>
<proteinExistence type="predicted"/>
<keyword evidence="4" id="KW-1185">Reference proteome</keyword>
<accession>I9P4W2</accession>
<evidence type="ECO:0000256" key="2">
    <source>
        <dbReference type="SAM" id="SignalP"/>
    </source>
</evidence>
<name>I9P4W2_9ALTE</name>
<feature type="chain" id="PRO_5003723114" description="TPR repeat-containing protein" evidence="2">
    <location>
        <begin position="19"/>
        <end position="323"/>
    </location>
</feature>
<dbReference type="Proteomes" id="UP000035062">
    <property type="component" value="Unassembled WGS sequence"/>
</dbReference>
<organism evidence="3 4">
    <name type="scientific">Alishewanella agri BL06</name>
    <dbReference type="NCBI Taxonomy" id="1195246"/>
    <lineage>
        <taxon>Bacteria</taxon>
        <taxon>Pseudomonadati</taxon>
        <taxon>Pseudomonadota</taxon>
        <taxon>Gammaproteobacteria</taxon>
        <taxon>Alteromonadales</taxon>
        <taxon>Alteromonadaceae</taxon>
        <taxon>Alishewanella</taxon>
    </lineage>
</organism>
<dbReference type="Gene3D" id="1.25.40.10">
    <property type="entry name" value="Tetratricopeptide repeat domain"/>
    <property type="match status" value="2"/>
</dbReference>
<dbReference type="EMBL" id="AKKU01000007">
    <property type="protein sequence ID" value="EIW90027.1"/>
    <property type="molecule type" value="Genomic_DNA"/>
</dbReference>
<dbReference type="InterPro" id="IPR019734">
    <property type="entry name" value="TPR_rpt"/>
</dbReference>
<comment type="caution">
    <text evidence="3">The sequence shown here is derived from an EMBL/GenBank/DDBJ whole genome shotgun (WGS) entry which is preliminary data.</text>
</comment>
<dbReference type="InterPro" id="IPR011990">
    <property type="entry name" value="TPR-like_helical_dom_sf"/>
</dbReference>